<keyword evidence="2" id="KW-1133">Transmembrane helix</keyword>
<reference evidence="3 4" key="1">
    <citation type="journal article" date="2018" name="Sci. Rep.">
        <title>Characterisation of pathogen-specific regions and novel effector candidates in Fusarium oxysporum f. sp. cepae.</title>
        <authorList>
            <person name="Armitage A.D."/>
            <person name="Taylor A."/>
            <person name="Sobczyk M.K."/>
            <person name="Baxter L."/>
            <person name="Greenfield B.P."/>
            <person name="Bates H.J."/>
            <person name="Wilson F."/>
            <person name="Jackson A.C."/>
            <person name="Ott S."/>
            <person name="Harrison R.J."/>
            <person name="Clarkson J.P."/>
        </authorList>
    </citation>
    <scope>NUCLEOTIDE SEQUENCE [LARGE SCALE GENOMIC DNA]</scope>
    <source>
        <strain evidence="3 4">Fo_A28</strain>
    </source>
</reference>
<comment type="caution">
    <text evidence="3">The sequence shown here is derived from an EMBL/GenBank/DDBJ whole genome shotgun (WGS) entry which is preliminary data.</text>
</comment>
<evidence type="ECO:0000256" key="2">
    <source>
        <dbReference type="SAM" id="Phobius"/>
    </source>
</evidence>
<evidence type="ECO:0008006" key="5">
    <source>
        <dbReference type="Google" id="ProtNLM"/>
    </source>
</evidence>
<feature type="compositionally biased region" description="Polar residues" evidence="1">
    <location>
        <begin position="1"/>
        <end position="11"/>
    </location>
</feature>
<dbReference type="VEuPathDB" id="FungiDB:FOIG_13586"/>
<keyword evidence="2" id="KW-0472">Membrane</keyword>
<feature type="transmembrane region" description="Helical" evidence="2">
    <location>
        <begin position="509"/>
        <end position="531"/>
    </location>
</feature>
<organism evidence="3 4">
    <name type="scientific">Fusarium oxysporum</name>
    <name type="common">Fusarium vascular wilt</name>
    <dbReference type="NCBI Taxonomy" id="5507"/>
    <lineage>
        <taxon>Eukaryota</taxon>
        <taxon>Fungi</taxon>
        <taxon>Dikarya</taxon>
        <taxon>Ascomycota</taxon>
        <taxon>Pezizomycotina</taxon>
        <taxon>Sordariomycetes</taxon>
        <taxon>Hypocreomycetidae</taxon>
        <taxon>Hypocreales</taxon>
        <taxon>Nectriaceae</taxon>
        <taxon>Fusarium</taxon>
        <taxon>Fusarium oxysporum species complex</taxon>
    </lineage>
</organism>
<feature type="region of interest" description="Disordered" evidence="1">
    <location>
        <begin position="1"/>
        <end position="34"/>
    </location>
</feature>
<keyword evidence="2" id="KW-0812">Transmembrane</keyword>
<dbReference type="EMBL" id="MRCY01000050">
    <property type="protein sequence ID" value="RKL07384.1"/>
    <property type="molecule type" value="Genomic_DNA"/>
</dbReference>
<feature type="transmembrane region" description="Helical" evidence="2">
    <location>
        <begin position="475"/>
        <end position="497"/>
    </location>
</feature>
<dbReference type="VEuPathDB" id="FungiDB:HZS61_001772"/>
<gene>
    <name evidence="3" type="ORF">BFJ68_g9887</name>
</gene>
<sequence>MSRATTDSMRGSPQGRPFEVGDDDRRPTLEDIQSDPSNVSVFASTLLASESLVQVLGFGPGESLLERTLNEDQLATCFEDPQGFEMLTFFINRHLVRADEESPPDANRLRLSTNAFQLLRHHCHLSVSFTNALANIEYPSPMCFPSRATHNNLNFWFFLPTRVQVRCRDPKAHVKGKSQMNPINYLHLDAPNVDVRGSKIALHFWVDGGGRGSPKAVVVNFQDGRWRRVVEEPIFRLRDSYQDCESRRLGRDPIYLQMSVFNSALRWWNNSLSSVDDQLIAYEEALLRQDLAAGGDLLQLNAKTNRSLHCIAAHLQRYDSELQLFSNILDQTRSYNLTCHRHFVHLLFRRSEQDLDWVLTALGRAESMLTVLRTFREELQQKASNVMSLLVDNNKGISDQLVVQTGIMMHKILETSRDQAKESLNIAAQTKQLTEQTAKVLHETQKETEASRQLAIQSQRLSEEMMKDSVAMKTVALVTVLFLPGTSFAAILAMPFFTGDSSPFDKPDLIWVWVALTVPATIVCFGFYLAWKQRETRRREQRVSSDDVELSMITQTSQS</sequence>
<dbReference type="VEuPathDB" id="FungiDB:FOZG_02295"/>
<protein>
    <recommendedName>
        <fullName evidence="5">CorA-like mg2+ transporter protein domain-containing protein</fullName>
    </recommendedName>
</protein>
<dbReference type="AlphaFoldDB" id="A0A420QRI7"/>
<dbReference type="VEuPathDB" id="FungiDB:FOMG_02306"/>
<name>A0A420QRI7_FUSOX</name>
<evidence type="ECO:0000313" key="4">
    <source>
        <dbReference type="Proteomes" id="UP000285860"/>
    </source>
</evidence>
<evidence type="ECO:0000256" key="1">
    <source>
        <dbReference type="SAM" id="MobiDB-lite"/>
    </source>
</evidence>
<dbReference type="Proteomes" id="UP000285860">
    <property type="component" value="Unassembled WGS sequence"/>
</dbReference>
<accession>A0A420QRI7</accession>
<proteinExistence type="predicted"/>
<dbReference type="Gene3D" id="1.20.58.340">
    <property type="entry name" value="Magnesium transport protein CorA, transmembrane region"/>
    <property type="match status" value="1"/>
</dbReference>
<evidence type="ECO:0000313" key="3">
    <source>
        <dbReference type="EMBL" id="RKL07384.1"/>
    </source>
</evidence>